<dbReference type="Ensembl" id="ENSPSMT00000028996.1">
    <property type="protein sequence ID" value="ENSPSMP00000025015.1"/>
    <property type="gene ID" value="ENSPSMG00000017612.1"/>
</dbReference>
<evidence type="ECO:0000313" key="4">
    <source>
        <dbReference type="Proteomes" id="UP000694414"/>
    </source>
</evidence>
<dbReference type="PANTHER" id="PTHR22574">
    <property type="match status" value="1"/>
</dbReference>
<feature type="domain" description="Golgi associated RAB2 interactor protein-like Rab2B-binding" evidence="2">
    <location>
        <begin position="120"/>
        <end position="183"/>
    </location>
</feature>
<dbReference type="PANTHER" id="PTHR22574:SF16">
    <property type="entry name" value="GOLGI ASSOCIATED RAB2 INTERACTOR FAMILY MEMBER 6"/>
    <property type="match status" value="1"/>
</dbReference>
<dbReference type="GO" id="GO:0005634">
    <property type="term" value="C:nucleus"/>
    <property type="evidence" value="ECO:0007669"/>
    <property type="project" value="TreeGrafter"/>
</dbReference>
<dbReference type="AlphaFoldDB" id="A0A8C8ZXT7"/>
<dbReference type="Pfam" id="PF12480">
    <property type="entry name" value="GARIL_Rab2_bd"/>
    <property type="match status" value="1"/>
</dbReference>
<reference evidence="3" key="2">
    <citation type="submission" date="2025-09" db="UniProtKB">
        <authorList>
            <consortium name="Ensembl"/>
        </authorList>
    </citation>
    <scope>IDENTIFICATION</scope>
</reference>
<evidence type="ECO:0000313" key="3">
    <source>
        <dbReference type="Ensembl" id="ENSPSMP00000025015.1"/>
    </source>
</evidence>
<accession>A0A8C8ZXT7</accession>
<protein>
    <recommendedName>
        <fullName evidence="2">Golgi associated RAB2 interactor protein-like Rab2B-binding domain-containing protein</fullName>
    </recommendedName>
</protein>
<name>A0A8C8ZXT7_PROSS</name>
<organism evidence="3 4">
    <name type="scientific">Prolemur simus</name>
    <name type="common">Greater bamboo lemur</name>
    <name type="synonym">Hapalemur simus</name>
    <dbReference type="NCBI Taxonomy" id="1328070"/>
    <lineage>
        <taxon>Eukaryota</taxon>
        <taxon>Metazoa</taxon>
        <taxon>Chordata</taxon>
        <taxon>Craniata</taxon>
        <taxon>Vertebrata</taxon>
        <taxon>Euteleostomi</taxon>
        <taxon>Mammalia</taxon>
        <taxon>Eutheria</taxon>
        <taxon>Euarchontoglires</taxon>
        <taxon>Primates</taxon>
        <taxon>Strepsirrhini</taxon>
        <taxon>Lemuriformes</taxon>
        <taxon>Lemuridae</taxon>
        <taxon>Prolemur</taxon>
    </lineage>
</organism>
<dbReference type="GeneTree" id="ENSGT00940000163320"/>
<reference evidence="3" key="1">
    <citation type="submission" date="2025-08" db="UniProtKB">
        <authorList>
            <consortium name="Ensembl"/>
        </authorList>
    </citation>
    <scope>IDENTIFICATION</scope>
</reference>
<sequence length="244" mass="27399">MDERSFACWCDSTLSYYMAQSGHALDLFNTSMGKLQWQLYNGECSIFKHALMFKSDFFQKTRSDQCANSVQIVTVGITFTNPSPAIPDVMLLGSPAVNSAEDDRHDGNTQGRGHKFAKSLEVTSLLPLKFIKLSTCNNEKKKLYLKFASGHTFCLQLCPPSDVQEDLCASWEDLVYLLRPPVGACVVPMLYQLATQCMYHVGPWAPMLCLLHRLRMNRSHVSLEYSGELGRKDTAALLGNQNRN</sequence>
<evidence type="ECO:0000256" key="1">
    <source>
        <dbReference type="ARBA" id="ARBA00038379"/>
    </source>
</evidence>
<proteinExistence type="inferred from homology"/>
<dbReference type="InterPro" id="IPR022168">
    <property type="entry name" value="GARIL-like_Rab2B-bd"/>
</dbReference>
<dbReference type="Proteomes" id="UP000694414">
    <property type="component" value="Unplaced"/>
</dbReference>
<comment type="similarity">
    <text evidence="1">Belongs to the GARIN family.</text>
</comment>
<evidence type="ECO:0000259" key="2">
    <source>
        <dbReference type="Pfam" id="PF12480"/>
    </source>
</evidence>
<keyword evidence="4" id="KW-1185">Reference proteome</keyword>